<feature type="transmembrane region" description="Helical" evidence="1">
    <location>
        <begin position="105"/>
        <end position="129"/>
    </location>
</feature>
<accession>C0CMI4</accession>
<proteinExistence type="predicted"/>
<evidence type="ECO:0000313" key="3">
    <source>
        <dbReference type="EMBL" id="EEG49020.1"/>
    </source>
</evidence>
<feature type="domain" description="DUF6449" evidence="2">
    <location>
        <begin position="446"/>
        <end position="548"/>
    </location>
</feature>
<feature type="transmembrane region" description="Helical" evidence="1">
    <location>
        <begin position="52"/>
        <end position="78"/>
    </location>
</feature>
<feature type="transmembrane region" description="Helical" evidence="1">
    <location>
        <begin position="12"/>
        <end position="32"/>
    </location>
</feature>
<dbReference type="AlphaFoldDB" id="C0CMI4"/>
<organism evidence="3 4">
    <name type="scientific">Blautia hydrogenotrophica (strain DSM 10507 / JCM 14656 / S5a33)</name>
    <name type="common">Ruminococcus hydrogenotrophicus</name>
    <dbReference type="NCBI Taxonomy" id="476272"/>
    <lineage>
        <taxon>Bacteria</taxon>
        <taxon>Bacillati</taxon>
        <taxon>Bacillota</taxon>
        <taxon>Clostridia</taxon>
        <taxon>Lachnospirales</taxon>
        <taxon>Lachnospiraceae</taxon>
        <taxon>Blautia</taxon>
    </lineage>
</organism>
<keyword evidence="4" id="KW-1185">Reference proteome</keyword>
<dbReference type="Pfam" id="PF20047">
    <property type="entry name" value="DUF6449"/>
    <property type="match status" value="1"/>
</dbReference>
<dbReference type="HOGENOM" id="CLU_017352_0_0_9"/>
<sequence length="673" mass="76534">MVKENLKQRIWIPALVTVGLIVLYPIYLMIQFDLWCDQKLTYEMIQRGYERFLAVSGMNMHTGIVAVVAGLICAVAGFEYLHSKKKLDCYHSLPVKRGQIYWQHVWAGLLSFIVPLILAVFLAICVGASHGYFSFHFVKLGLLNIVGYSVLFLLVYGVSLLAMMLTGRVLVGILGSCVLLVYMPALMQMFKGYESVFFKTCAAEYAKAGGIFKVLENYGSPLSWWVNVADRNRNGESVLVLLIGGLTVGILLLILNYWIYHRRPTEAAGHSMAFSMAARVIQYFIEIPLVLIMGLIGHEMVIKHQNIWWVISMVVGLVIIHGVIEVIYYADFRKFFRHLGHLGISAVVVAVICVIYKADLIGYDRYLPAQDKLESLDVSSESLTGSYHVHLTKQGDLVTFENHTDSESDYLKLDAGDRMYDLIENTINNLDEKTSENEEIQIQVRYCLKNGKKVYRSYSVMQEALKEAAQTIPKTGQLKEALYPQLEEKSKYVTDIGYENGVYYTVYSQGEIAMKTGQEKNKLLSLLAQDVQEADSSVFEEEPIGVLNVSYSNIISTMFSSDGYGNEALLIYPGFSRTCEYLKELGIEPKDELKLSQIEQINIYQWDEENQEEMETYTNQEDIKKLLPRLKLANTWTAWLDVRDLSRNVEIVLKDKAGSEQNIRYGYYLVPEE</sequence>
<comment type="caution">
    <text evidence="3">The sequence shown here is derived from an EMBL/GenBank/DDBJ whole genome shotgun (WGS) entry which is preliminary data.</text>
</comment>
<feature type="transmembrane region" description="Helical" evidence="1">
    <location>
        <begin position="342"/>
        <end position="363"/>
    </location>
</feature>
<dbReference type="EMBL" id="ACBZ01000109">
    <property type="protein sequence ID" value="EEG49020.1"/>
    <property type="molecule type" value="Genomic_DNA"/>
</dbReference>
<keyword evidence="1" id="KW-0812">Transmembrane</keyword>
<dbReference type="Proteomes" id="UP000003100">
    <property type="component" value="Unassembled WGS sequence"/>
</dbReference>
<reference evidence="3 4" key="2">
    <citation type="submission" date="2009-02" db="EMBL/GenBank/DDBJ databases">
        <title>Draft genome sequence of Blautia hydrogenotrophica DSM 10507 (Ruminococcus hydrogenotrophicus DSM 10507).</title>
        <authorList>
            <person name="Sudarsanam P."/>
            <person name="Ley R."/>
            <person name="Guruge J."/>
            <person name="Turnbaugh P.J."/>
            <person name="Mahowald M."/>
            <person name="Liep D."/>
            <person name="Gordon J."/>
        </authorList>
    </citation>
    <scope>NUCLEOTIDE SEQUENCE [LARGE SCALE GENOMIC DNA]</scope>
    <source>
        <strain evidence="4">DSM 10507 / JCM 14656 / S5a33</strain>
    </source>
</reference>
<gene>
    <name evidence="3" type="ORF">RUMHYD_02069</name>
</gene>
<dbReference type="eggNOG" id="COG3559">
    <property type="taxonomic scope" value="Bacteria"/>
</dbReference>
<feature type="transmembrane region" description="Helical" evidence="1">
    <location>
        <begin position="280"/>
        <end position="301"/>
    </location>
</feature>
<keyword evidence="1" id="KW-0472">Membrane</keyword>
<feature type="transmembrane region" description="Helical" evidence="1">
    <location>
        <begin position="169"/>
        <end position="190"/>
    </location>
</feature>
<dbReference type="PATRIC" id="fig|476272.21.peg.1498"/>
<feature type="transmembrane region" description="Helical" evidence="1">
    <location>
        <begin position="141"/>
        <end position="162"/>
    </location>
</feature>
<reference evidence="3 4" key="1">
    <citation type="submission" date="2009-01" db="EMBL/GenBank/DDBJ databases">
        <authorList>
            <person name="Fulton L."/>
            <person name="Clifton S."/>
            <person name="Fulton B."/>
            <person name="Xu J."/>
            <person name="Minx P."/>
            <person name="Pepin K.H."/>
            <person name="Johnson M."/>
            <person name="Bhonagiri V."/>
            <person name="Nash W.E."/>
            <person name="Mardis E.R."/>
            <person name="Wilson R.K."/>
        </authorList>
    </citation>
    <scope>NUCLEOTIDE SEQUENCE [LARGE SCALE GENOMIC DNA]</scope>
    <source>
        <strain evidence="4">DSM 10507 / JCM 14656 / S5a33</strain>
    </source>
</reference>
<dbReference type="InterPro" id="IPR045611">
    <property type="entry name" value="DUF6449"/>
</dbReference>
<evidence type="ECO:0000259" key="2">
    <source>
        <dbReference type="Pfam" id="PF20047"/>
    </source>
</evidence>
<feature type="transmembrane region" description="Helical" evidence="1">
    <location>
        <begin position="238"/>
        <end position="259"/>
    </location>
</feature>
<name>C0CMI4_BLAHS</name>
<feature type="transmembrane region" description="Helical" evidence="1">
    <location>
        <begin position="307"/>
        <end position="330"/>
    </location>
</feature>
<protein>
    <recommendedName>
        <fullName evidence="2">DUF6449 domain-containing protein</fullName>
    </recommendedName>
</protein>
<evidence type="ECO:0000256" key="1">
    <source>
        <dbReference type="SAM" id="Phobius"/>
    </source>
</evidence>
<evidence type="ECO:0000313" key="4">
    <source>
        <dbReference type="Proteomes" id="UP000003100"/>
    </source>
</evidence>
<keyword evidence="1" id="KW-1133">Transmembrane helix</keyword>